<gene>
    <name evidence="2" type="ORF">Ga0074812_11020</name>
</gene>
<reference evidence="3" key="1">
    <citation type="submission" date="2015-11" db="EMBL/GenBank/DDBJ databases">
        <authorList>
            <person name="Varghese N."/>
        </authorList>
    </citation>
    <scope>NUCLEOTIDE SEQUENCE [LARGE SCALE GENOMIC DNA]</scope>
    <source>
        <strain evidence="3">DSM 45899</strain>
    </source>
</reference>
<keyword evidence="2" id="KW-0808">Transferase</keyword>
<name>A0A0S4QNG6_9ACTN</name>
<dbReference type="InterPro" id="IPR043132">
    <property type="entry name" value="BCAT-like_C"/>
</dbReference>
<keyword evidence="2" id="KW-0032">Aminotransferase</keyword>
<accession>A0A0S4QNG6</accession>
<dbReference type="Pfam" id="PF01063">
    <property type="entry name" value="Aminotran_4"/>
    <property type="match status" value="1"/>
</dbReference>
<evidence type="ECO:0000313" key="3">
    <source>
        <dbReference type="Proteomes" id="UP000198802"/>
    </source>
</evidence>
<keyword evidence="3" id="KW-1185">Reference proteome</keyword>
<sequence length="291" mass="32073">MSSDPGHAPPWTHGASEAGPRAGRPATTTPEGLYLWSASGLRRSTEEAGAKLLAADSWLVSEGRARTLDRHRERFLAACRASRRGTAEADEDIAFFWTAAITQIPRGGSWFPRIELVDLAGHRRLQVRIRPAPPLGTGVRVWGAPVPDPRTRPRVKGPDLDRLADLRRTAGVHGADEVALTTRSGLIVEATTSSICWWEDDALCVPDLRFRVLPGITIGLVLERARRIGLEIRPSRRRVEELAGREVWLLNALHGIRPVTSWVGTTLEAGPAVRSEQWQRWLTSLVQALPT</sequence>
<dbReference type="InterPro" id="IPR036038">
    <property type="entry name" value="Aminotransferase-like"/>
</dbReference>
<evidence type="ECO:0000256" key="1">
    <source>
        <dbReference type="SAM" id="MobiDB-lite"/>
    </source>
</evidence>
<dbReference type="GO" id="GO:0016829">
    <property type="term" value="F:lyase activity"/>
    <property type="evidence" value="ECO:0007669"/>
    <property type="project" value="UniProtKB-KW"/>
</dbReference>
<dbReference type="Gene3D" id="3.20.10.10">
    <property type="entry name" value="D-amino Acid Aminotransferase, subunit A, domain 2"/>
    <property type="match status" value="1"/>
</dbReference>
<keyword evidence="2" id="KW-0456">Lyase</keyword>
<evidence type="ECO:0000313" key="2">
    <source>
        <dbReference type="EMBL" id="CUU57005.1"/>
    </source>
</evidence>
<dbReference type="EMBL" id="FAOZ01000010">
    <property type="protein sequence ID" value="CUU57005.1"/>
    <property type="molecule type" value="Genomic_DNA"/>
</dbReference>
<dbReference type="GO" id="GO:0008483">
    <property type="term" value="F:transaminase activity"/>
    <property type="evidence" value="ECO:0007669"/>
    <property type="project" value="UniProtKB-KW"/>
</dbReference>
<feature type="region of interest" description="Disordered" evidence="1">
    <location>
        <begin position="1"/>
        <end position="29"/>
    </location>
</feature>
<protein>
    <submittedName>
        <fullName evidence="2">Branched-chain amino acid aminotransferase/4-amino-4-deoxychorismate lyase</fullName>
    </submittedName>
</protein>
<proteinExistence type="predicted"/>
<organism evidence="2 3">
    <name type="scientific">Parafrankia irregularis</name>
    <dbReference type="NCBI Taxonomy" id="795642"/>
    <lineage>
        <taxon>Bacteria</taxon>
        <taxon>Bacillati</taxon>
        <taxon>Actinomycetota</taxon>
        <taxon>Actinomycetes</taxon>
        <taxon>Frankiales</taxon>
        <taxon>Frankiaceae</taxon>
        <taxon>Parafrankia</taxon>
    </lineage>
</organism>
<dbReference type="SUPFAM" id="SSF56752">
    <property type="entry name" value="D-aminoacid aminotransferase-like PLP-dependent enzymes"/>
    <property type="match status" value="1"/>
</dbReference>
<dbReference type="AlphaFoldDB" id="A0A0S4QNG6"/>
<dbReference type="InterPro" id="IPR001544">
    <property type="entry name" value="Aminotrans_IV"/>
</dbReference>
<dbReference type="Proteomes" id="UP000198802">
    <property type="component" value="Unassembled WGS sequence"/>
</dbReference>
<dbReference type="RefSeq" id="WP_091277978.1">
    <property type="nucleotide sequence ID" value="NZ_FAOZ01000010.1"/>
</dbReference>